<keyword evidence="3" id="KW-1185">Reference proteome</keyword>
<dbReference type="SUPFAM" id="SSF55021">
    <property type="entry name" value="ACT-like"/>
    <property type="match status" value="2"/>
</dbReference>
<dbReference type="InterPro" id="IPR002912">
    <property type="entry name" value="ACT_dom"/>
</dbReference>
<feature type="domain" description="ACT" evidence="1">
    <location>
        <begin position="5"/>
        <end position="73"/>
    </location>
</feature>
<dbReference type="PANTHER" id="PTHR40099">
    <property type="entry name" value="ACETOLACTATE SYNTHASE, SMALL SUBUNIT"/>
    <property type="match status" value="1"/>
</dbReference>
<dbReference type="CDD" id="cd04908">
    <property type="entry name" value="ACT_Bt0572_1"/>
    <property type="match status" value="1"/>
</dbReference>
<dbReference type="AlphaFoldDB" id="A0A0U1L0A2"/>
<dbReference type="RefSeq" id="WP_021167895.1">
    <property type="nucleotide sequence ID" value="NZ_CTRP01000012.1"/>
</dbReference>
<dbReference type="PANTHER" id="PTHR40099:SF1">
    <property type="entry name" value="ACETOLACTATE SYNTHASE, SMALL SUBUNIT"/>
    <property type="match status" value="1"/>
</dbReference>
<dbReference type="PROSITE" id="PS51671">
    <property type="entry name" value="ACT"/>
    <property type="match status" value="1"/>
</dbReference>
<reference evidence="3" key="1">
    <citation type="submission" date="2015-03" db="EMBL/GenBank/DDBJ databases">
        <authorList>
            <person name="Nijsse Bart"/>
        </authorList>
    </citation>
    <scope>NUCLEOTIDE SEQUENCE [LARGE SCALE GENOMIC DNA]</scope>
</reference>
<dbReference type="Proteomes" id="UP000049855">
    <property type="component" value="Unassembled WGS sequence"/>
</dbReference>
<evidence type="ECO:0000259" key="1">
    <source>
        <dbReference type="PROSITE" id="PS51671"/>
    </source>
</evidence>
<dbReference type="EMBL" id="CTRP01000012">
    <property type="protein sequence ID" value="CQR73086.1"/>
    <property type="molecule type" value="Genomic_DNA"/>
</dbReference>
<dbReference type="InterPro" id="IPR045739">
    <property type="entry name" value="ACT_dom_pair"/>
</dbReference>
<gene>
    <name evidence="2" type="ORF">SpAn4DRAFT_2318</name>
</gene>
<dbReference type="InterPro" id="IPR045865">
    <property type="entry name" value="ACT-like_dom_sf"/>
</dbReference>
<evidence type="ECO:0000313" key="3">
    <source>
        <dbReference type="Proteomes" id="UP000049855"/>
    </source>
</evidence>
<accession>A0A0U1L0A2</accession>
<proteinExistence type="predicted"/>
<protein>
    <submittedName>
        <fullName evidence="2">Amino acid-binding ACT</fullName>
    </submittedName>
</protein>
<evidence type="ECO:0000313" key="2">
    <source>
        <dbReference type="EMBL" id="CQR73086.1"/>
    </source>
</evidence>
<dbReference type="Gene3D" id="3.30.2130.10">
    <property type="entry name" value="VC0802-like"/>
    <property type="match status" value="1"/>
</dbReference>
<dbReference type="Pfam" id="PF19571">
    <property type="entry name" value="ACT_8"/>
    <property type="match status" value="1"/>
</dbReference>
<name>A0A0U1L0A2_9FIRM</name>
<sequence>MIINQLSVFVENQPGKLAEVLGVLHTHEINIRAMSVADTADFGILRIVVNESEKVQHILRGAGFTVKITPVVGIILSDQPGSLFEHVSKLSSAGVNIEYIYAFAANSTDKHARVVLKVDNLTLAERLISGGCEATEPYRDDACATPNFYW</sequence>
<organism evidence="2 3">
    <name type="scientific">Sporomusa ovata</name>
    <dbReference type="NCBI Taxonomy" id="2378"/>
    <lineage>
        <taxon>Bacteria</taxon>
        <taxon>Bacillati</taxon>
        <taxon>Bacillota</taxon>
        <taxon>Negativicutes</taxon>
        <taxon>Selenomonadales</taxon>
        <taxon>Sporomusaceae</taxon>
        <taxon>Sporomusa</taxon>
    </lineage>
</organism>